<evidence type="ECO:0000313" key="8">
    <source>
        <dbReference type="EMBL" id="PCG65020.1"/>
    </source>
</evidence>
<sequence length="230" mass="26528">MASLKVSAAQTSILCNFFEENPEVIRGYKRKAKRVEEVQNKWKNITTSLNAAGPPKDHKSWAKYLCDMKAKLKKKRIKWRQSSDGKGPVMCNAEDFDEIRLRMLQVLRKDVYDPQDTQDSHTSDLETEDDNYDADSHSEVENHLIELPDALPDLKPKLETFENNTSPDLQLPRVTFDDQFDYFGKNVAEQLRTLPLGVALETQQMLLAILKKQRLKVLNENFSSDPLCRK</sequence>
<dbReference type="InterPro" id="IPR028002">
    <property type="entry name" value="Myb_DNA-bind_5"/>
</dbReference>
<evidence type="ECO:0000256" key="6">
    <source>
        <dbReference type="SAM" id="MobiDB-lite"/>
    </source>
</evidence>
<evidence type="ECO:0000259" key="7">
    <source>
        <dbReference type="Pfam" id="PF13873"/>
    </source>
</evidence>
<name>A0A2A4J0Q0_HELVI</name>
<reference evidence="8" key="1">
    <citation type="submission" date="2017-09" db="EMBL/GenBank/DDBJ databases">
        <title>Contemporary evolution of a Lepidopteran species, Heliothis virescens, in response to modern agricultural practices.</title>
        <authorList>
            <person name="Fritz M.L."/>
            <person name="Deyonke A.M."/>
            <person name="Papanicolaou A."/>
            <person name="Micinski S."/>
            <person name="Westbrook J."/>
            <person name="Gould F."/>
        </authorList>
    </citation>
    <scope>NUCLEOTIDE SEQUENCE [LARGE SCALE GENOMIC DNA]</scope>
    <source>
        <strain evidence="8">HvINT-</strain>
        <tissue evidence="8">Whole body</tissue>
    </source>
</reference>
<proteinExistence type="predicted"/>
<keyword evidence="4" id="KW-0804">Transcription</keyword>
<protein>
    <recommendedName>
        <fullName evidence="2">Regulatory protein zeste</fullName>
    </recommendedName>
</protein>
<dbReference type="Pfam" id="PF13873">
    <property type="entry name" value="Myb_DNA-bind_5"/>
    <property type="match status" value="1"/>
</dbReference>
<accession>A0A2A4J0Q0</accession>
<evidence type="ECO:0000256" key="3">
    <source>
        <dbReference type="ARBA" id="ARBA00023015"/>
    </source>
</evidence>
<keyword evidence="3" id="KW-0805">Transcription regulation</keyword>
<feature type="compositionally biased region" description="Basic and acidic residues" evidence="6">
    <location>
        <begin position="112"/>
        <end position="124"/>
    </location>
</feature>
<gene>
    <name evidence="8" type="ORF">B5V51_9819</name>
</gene>
<evidence type="ECO:0000256" key="5">
    <source>
        <dbReference type="ARBA" id="ARBA00025466"/>
    </source>
</evidence>
<evidence type="ECO:0000256" key="1">
    <source>
        <dbReference type="ARBA" id="ARBA00011764"/>
    </source>
</evidence>
<evidence type="ECO:0000256" key="2">
    <source>
        <dbReference type="ARBA" id="ARBA00016807"/>
    </source>
</evidence>
<organism evidence="8">
    <name type="scientific">Heliothis virescens</name>
    <name type="common">Tobacco budworm moth</name>
    <dbReference type="NCBI Taxonomy" id="7102"/>
    <lineage>
        <taxon>Eukaryota</taxon>
        <taxon>Metazoa</taxon>
        <taxon>Ecdysozoa</taxon>
        <taxon>Arthropoda</taxon>
        <taxon>Hexapoda</taxon>
        <taxon>Insecta</taxon>
        <taxon>Pterygota</taxon>
        <taxon>Neoptera</taxon>
        <taxon>Endopterygota</taxon>
        <taxon>Lepidoptera</taxon>
        <taxon>Glossata</taxon>
        <taxon>Ditrysia</taxon>
        <taxon>Noctuoidea</taxon>
        <taxon>Noctuidae</taxon>
        <taxon>Heliothinae</taxon>
        <taxon>Heliothis</taxon>
    </lineage>
</organism>
<dbReference type="AlphaFoldDB" id="A0A2A4J0Q0"/>
<feature type="domain" description="Myb/SANT-like DNA-binding" evidence="7">
    <location>
        <begin position="5"/>
        <end position="76"/>
    </location>
</feature>
<comment type="subunit">
    <text evidence="1">Self-associates forming complexes of several hundred monomers.</text>
</comment>
<comment type="caution">
    <text evidence="8">The sequence shown here is derived from an EMBL/GenBank/DDBJ whole genome shotgun (WGS) entry which is preliminary data.</text>
</comment>
<feature type="region of interest" description="Disordered" evidence="6">
    <location>
        <begin position="112"/>
        <end position="134"/>
    </location>
</feature>
<dbReference type="EMBL" id="NWSH01004519">
    <property type="protein sequence ID" value="PCG65020.1"/>
    <property type="molecule type" value="Genomic_DNA"/>
</dbReference>
<comment type="function">
    <text evidence="5">Involved in transvection phenomena (= synapsis-dependent gene expression), where the synaptic pairing of chromosomes carrying genes with which zeste interacts influences the expression of these genes. Zeste binds to DNA and stimulates transcription from a nearby promoter.</text>
</comment>
<evidence type="ECO:0000256" key="4">
    <source>
        <dbReference type="ARBA" id="ARBA00023163"/>
    </source>
</evidence>